<evidence type="ECO:0000256" key="5">
    <source>
        <dbReference type="ARBA" id="ARBA00023235"/>
    </source>
</evidence>
<comment type="similarity">
    <text evidence="2">Belongs to the UDP-galactopyranose/dTDP-fucopyranose mutase family.</text>
</comment>
<dbReference type="PANTHER" id="PTHR21197:SF0">
    <property type="entry name" value="UDP-GALACTOPYRANOSE MUTASE"/>
    <property type="match status" value="1"/>
</dbReference>
<dbReference type="PANTHER" id="PTHR21197">
    <property type="entry name" value="UDP-GALACTOPYRANOSE MUTASE"/>
    <property type="match status" value="1"/>
</dbReference>
<dbReference type="InterPro" id="IPR004379">
    <property type="entry name" value="UDP-GALP_mutase"/>
</dbReference>
<evidence type="ECO:0000259" key="6">
    <source>
        <dbReference type="Pfam" id="PF03275"/>
    </source>
</evidence>
<organism evidence="7 8">
    <name type="scientific">Novipirellula rosea</name>
    <dbReference type="NCBI Taxonomy" id="1031540"/>
    <lineage>
        <taxon>Bacteria</taxon>
        <taxon>Pseudomonadati</taxon>
        <taxon>Planctomycetota</taxon>
        <taxon>Planctomycetia</taxon>
        <taxon>Pirellulales</taxon>
        <taxon>Pirellulaceae</taxon>
        <taxon>Novipirellula</taxon>
    </lineage>
</organism>
<dbReference type="RefSeq" id="WP_345327956.1">
    <property type="nucleotide sequence ID" value="NZ_BAABGA010000120.1"/>
</dbReference>
<evidence type="ECO:0000256" key="2">
    <source>
        <dbReference type="ARBA" id="ARBA00009321"/>
    </source>
</evidence>
<dbReference type="EMBL" id="BAABGA010000120">
    <property type="protein sequence ID" value="GAA4471653.1"/>
    <property type="molecule type" value="Genomic_DNA"/>
</dbReference>
<evidence type="ECO:0000256" key="3">
    <source>
        <dbReference type="ARBA" id="ARBA00022630"/>
    </source>
</evidence>
<evidence type="ECO:0000313" key="8">
    <source>
        <dbReference type="Proteomes" id="UP001500840"/>
    </source>
</evidence>
<evidence type="ECO:0000256" key="4">
    <source>
        <dbReference type="ARBA" id="ARBA00022827"/>
    </source>
</evidence>
<dbReference type="InterPro" id="IPR015899">
    <property type="entry name" value="UDP-GalPyranose_mutase_C"/>
</dbReference>
<dbReference type="NCBIfam" id="TIGR00031">
    <property type="entry name" value="UDP-GALP_mutase"/>
    <property type="match status" value="1"/>
</dbReference>
<accession>A0ABP8NUX4</accession>
<comment type="caution">
    <text evidence="7">The sequence shown here is derived from an EMBL/GenBank/DDBJ whole genome shotgun (WGS) entry which is preliminary data.</text>
</comment>
<sequence length="381" mass="44208">MYDYVIVGAGFFGSVFARRMTDAGAKCLVIEKRGHIAGNCYTDDVGGIHVHQYGPHIFHTNDEGVWNFVNQFARFSRFSYRPKVNFRGRMLSFPINLTTLHQLWGVKTPQEAERRLEAERVPIENPANLEEWVLSQVGQEIYETFVYGYTKKQWGRDPKELPSSIIRRLPIRLTWNDDYFNDRFCGIPEGGYTQLFQKLLKGIAVETNVDFLGDQSHFESISDRIVYTGPLDRLFQYQLGANDWRGLRFEQQVIQSPDYQGIAAINYTDAETPYTRCVEHKHFDPVRSDHTVITHEYPADWKVGDEMYYPVNNEQGEALQQRYAAMLPDNYLIGGRLATYRYYDMHQVIASAMHLADKEMQRRSGRILQLAPHPLETRRAA</sequence>
<dbReference type="SUPFAM" id="SSF54373">
    <property type="entry name" value="FAD-linked reductases, C-terminal domain"/>
    <property type="match status" value="1"/>
</dbReference>
<keyword evidence="8" id="KW-1185">Reference proteome</keyword>
<dbReference type="Gene3D" id="3.40.50.720">
    <property type="entry name" value="NAD(P)-binding Rossmann-like Domain"/>
    <property type="match status" value="3"/>
</dbReference>
<evidence type="ECO:0000313" key="7">
    <source>
        <dbReference type="EMBL" id="GAA4471653.1"/>
    </source>
</evidence>
<dbReference type="Proteomes" id="UP001500840">
    <property type="component" value="Unassembled WGS sequence"/>
</dbReference>
<name>A0ABP8NUX4_9BACT</name>
<keyword evidence="5" id="KW-0413">Isomerase</keyword>
<protein>
    <submittedName>
        <fullName evidence="7">UDP-galactopyranose mutase</fullName>
    </submittedName>
</protein>
<gene>
    <name evidence="7" type="primary">glf</name>
    <name evidence="7" type="ORF">GCM10023156_66570</name>
</gene>
<keyword evidence="4" id="KW-0274">FAD</keyword>
<dbReference type="Pfam" id="PF13450">
    <property type="entry name" value="NAD_binding_8"/>
    <property type="match status" value="1"/>
</dbReference>
<reference evidence="8" key="1">
    <citation type="journal article" date="2019" name="Int. J. Syst. Evol. Microbiol.">
        <title>The Global Catalogue of Microorganisms (GCM) 10K type strain sequencing project: providing services to taxonomists for standard genome sequencing and annotation.</title>
        <authorList>
            <consortium name="The Broad Institute Genomics Platform"/>
            <consortium name="The Broad Institute Genome Sequencing Center for Infectious Disease"/>
            <person name="Wu L."/>
            <person name="Ma J."/>
        </authorList>
    </citation>
    <scope>NUCLEOTIDE SEQUENCE [LARGE SCALE GENOMIC DNA]</scope>
    <source>
        <strain evidence="8">JCM 17759</strain>
    </source>
</reference>
<feature type="domain" description="UDP-galactopyranose mutase C-terminal" evidence="6">
    <location>
        <begin position="145"/>
        <end position="342"/>
    </location>
</feature>
<dbReference type="Pfam" id="PF03275">
    <property type="entry name" value="GLF"/>
    <property type="match status" value="1"/>
</dbReference>
<dbReference type="SUPFAM" id="SSF51971">
    <property type="entry name" value="Nucleotide-binding domain"/>
    <property type="match status" value="1"/>
</dbReference>
<keyword evidence="3" id="KW-0285">Flavoprotein</keyword>
<proteinExistence type="inferred from homology"/>
<comment type="cofactor">
    <cofactor evidence="1">
        <name>FAD</name>
        <dbReference type="ChEBI" id="CHEBI:57692"/>
    </cofactor>
</comment>
<evidence type="ECO:0000256" key="1">
    <source>
        <dbReference type="ARBA" id="ARBA00001974"/>
    </source>
</evidence>